<reference evidence="6" key="2">
    <citation type="submission" date="2015-01" db="EMBL/GenBank/DDBJ databases">
        <title>Evolutionary Origins and Diversification of the Mycorrhizal Mutualists.</title>
        <authorList>
            <consortium name="DOE Joint Genome Institute"/>
            <consortium name="Mycorrhizal Genomics Consortium"/>
            <person name="Kohler A."/>
            <person name="Kuo A."/>
            <person name="Nagy L.G."/>
            <person name="Floudas D."/>
            <person name="Copeland A."/>
            <person name="Barry K.W."/>
            <person name="Cichocki N."/>
            <person name="Veneault-Fourrey C."/>
            <person name="LaButti K."/>
            <person name="Lindquist E.A."/>
            <person name="Lipzen A."/>
            <person name="Lundell T."/>
            <person name="Morin E."/>
            <person name="Murat C."/>
            <person name="Riley R."/>
            <person name="Ohm R."/>
            <person name="Sun H."/>
            <person name="Tunlid A."/>
            <person name="Henrissat B."/>
            <person name="Grigoriev I.V."/>
            <person name="Hibbett D.S."/>
            <person name="Martin F."/>
        </authorList>
    </citation>
    <scope>NUCLEOTIDE SEQUENCE [LARGE SCALE GENOMIC DNA]</scope>
    <source>
        <strain evidence="6">MAFF 305830</strain>
    </source>
</reference>
<dbReference type="STRING" id="933852.A0A0C2WIK5"/>
<dbReference type="Proteomes" id="UP000054097">
    <property type="component" value="Unassembled WGS sequence"/>
</dbReference>
<feature type="domain" description="F-box" evidence="3">
    <location>
        <begin position="170"/>
        <end position="217"/>
    </location>
</feature>
<evidence type="ECO:0008006" key="7">
    <source>
        <dbReference type="Google" id="ProtNLM"/>
    </source>
</evidence>
<dbReference type="Pfam" id="PF12937">
    <property type="entry name" value="F-box-like"/>
    <property type="match status" value="1"/>
</dbReference>
<dbReference type="HOGENOM" id="CLU_017706_2_0_1"/>
<sequence>MEHETEELRRFREQWKQEVESRLEHDSSTAQAPSTTRATSAVAVTNTAEKGASQRSNHAGTRFSAALDLYTQAVKLEADGNLDAATALYRKAFRIQEDIDKIYYRSNMSTDLRMGDLSRDIDALSLAQRAPVVKAVAKASSRTIQHILAAFPPLEQLVFERDEEIQPFYINRLPDELLIHVLRCFVHAADTRSVERFGAVSRKARVVTLDLSLWRDFVDLIYVPPQLNHPPEILLPFFQFDYRNMYINQPRVRLDGVYIAACHYVRKGHSENAWVNITHLITYYRYLRFLPNGIVLSLLSSDATATPQQIIPHLKLDSPAKGMQVGQWSLELPSDESEKPGVKDDEESEERGPVVIVDGLLDMGTGASSSTTSTTPATPKYSFRMRLGLRSKPTGRWNKLDILRYESIHLSTDEAVPLPLKHERPYWFSKVRSYGSGMG</sequence>
<dbReference type="AlphaFoldDB" id="A0A0C2WIK5"/>
<dbReference type="PANTHER" id="PTHR12874:SF9">
    <property type="entry name" value="F-BOX ONLY PROTEIN 48"/>
    <property type="match status" value="1"/>
</dbReference>
<dbReference type="InterPro" id="IPR001810">
    <property type="entry name" value="F-box_dom"/>
</dbReference>
<dbReference type="InterPro" id="IPR036047">
    <property type="entry name" value="F-box-like_dom_sf"/>
</dbReference>
<dbReference type="SUPFAM" id="SSF81383">
    <property type="entry name" value="F-box domain"/>
    <property type="match status" value="1"/>
</dbReference>
<evidence type="ECO:0000313" key="6">
    <source>
        <dbReference type="Proteomes" id="UP000054097"/>
    </source>
</evidence>
<dbReference type="GO" id="GO:0031146">
    <property type="term" value="P:SCF-dependent proteasomal ubiquitin-dependent protein catabolic process"/>
    <property type="evidence" value="ECO:0007669"/>
    <property type="project" value="TreeGrafter"/>
</dbReference>
<evidence type="ECO:0000313" key="5">
    <source>
        <dbReference type="EMBL" id="KIM26198.1"/>
    </source>
</evidence>
<keyword evidence="6" id="KW-1185">Reference proteome</keyword>
<dbReference type="GO" id="GO:0005737">
    <property type="term" value="C:cytoplasm"/>
    <property type="evidence" value="ECO:0007669"/>
    <property type="project" value="TreeGrafter"/>
</dbReference>
<feature type="region of interest" description="Disordered" evidence="2">
    <location>
        <begin position="20"/>
        <end position="40"/>
    </location>
</feature>
<dbReference type="InterPro" id="IPR045464">
    <property type="entry name" value="Hrt3/FBXO9_C"/>
</dbReference>
<dbReference type="PANTHER" id="PTHR12874">
    <property type="entry name" value="F-BOX ONLY PROTEIN 48-RELATED"/>
    <property type="match status" value="1"/>
</dbReference>
<evidence type="ECO:0000256" key="2">
    <source>
        <dbReference type="SAM" id="MobiDB-lite"/>
    </source>
</evidence>
<keyword evidence="1" id="KW-0833">Ubl conjugation pathway</keyword>
<evidence type="ECO:0000256" key="1">
    <source>
        <dbReference type="ARBA" id="ARBA00022786"/>
    </source>
</evidence>
<dbReference type="Pfam" id="PF19270">
    <property type="entry name" value="FBO_C"/>
    <property type="match status" value="1"/>
</dbReference>
<protein>
    <recommendedName>
        <fullName evidence="7">F-box domain-containing protein</fullName>
    </recommendedName>
</protein>
<evidence type="ECO:0000259" key="4">
    <source>
        <dbReference type="Pfam" id="PF19270"/>
    </source>
</evidence>
<feature type="domain" description="F-box protein Hrt3/FBXO9 C-terminal" evidence="4">
    <location>
        <begin position="238"/>
        <end position="418"/>
    </location>
</feature>
<dbReference type="EMBL" id="KN824308">
    <property type="protein sequence ID" value="KIM26198.1"/>
    <property type="molecule type" value="Genomic_DNA"/>
</dbReference>
<proteinExistence type="predicted"/>
<accession>A0A0C2WIK5</accession>
<name>A0A0C2WIK5_SERVB</name>
<reference evidence="5 6" key="1">
    <citation type="submission" date="2014-04" db="EMBL/GenBank/DDBJ databases">
        <authorList>
            <consortium name="DOE Joint Genome Institute"/>
            <person name="Kuo A."/>
            <person name="Zuccaro A."/>
            <person name="Kohler A."/>
            <person name="Nagy L.G."/>
            <person name="Floudas D."/>
            <person name="Copeland A."/>
            <person name="Barry K.W."/>
            <person name="Cichocki N."/>
            <person name="Veneault-Fourrey C."/>
            <person name="LaButti K."/>
            <person name="Lindquist E.A."/>
            <person name="Lipzen A."/>
            <person name="Lundell T."/>
            <person name="Morin E."/>
            <person name="Murat C."/>
            <person name="Sun H."/>
            <person name="Tunlid A."/>
            <person name="Henrissat B."/>
            <person name="Grigoriev I.V."/>
            <person name="Hibbett D.S."/>
            <person name="Martin F."/>
            <person name="Nordberg H.P."/>
            <person name="Cantor M.N."/>
            <person name="Hua S.X."/>
        </authorList>
    </citation>
    <scope>NUCLEOTIDE SEQUENCE [LARGE SCALE GENOMIC DNA]</scope>
    <source>
        <strain evidence="5 6">MAFF 305830</strain>
    </source>
</reference>
<evidence type="ECO:0000259" key="3">
    <source>
        <dbReference type="Pfam" id="PF12937"/>
    </source>
</evidence>
<gene>
    <name evidence="5" type="ORF">M408DRAFT_197300</name>
</gene>
<dbReference type="OrthoDB" id="2117972at2759"/>
<dbReference type="GO" id="GO:0019005">
    <property type="term" value="C:SCF ubiquitin ligase complex"/>
    <property type="evidence" value="ECO:0007669"/>
    <property type="project" value="TreeGrafter"/>
</dbReference>
<organism evidence="5 6">
    <name type="scientific">Serendipita vermifera MAFF 305830</name>
    <dbReference type="NCBI Taxonomy" id="933852"/>
    <lineage>
        <taxon>Eukaryota</taxon>
        <taxon>Fungi</taxon>
        <taxon>Dikarya</taxon>
        <taxon>Basidiomycota</taxon>
        <taxon>Agaricomycotina</taxon>
        <taxon>Agaricomycetes</taxon>
        <taxon>Sebacinales</taxon>
        <taxon>Serendipitaceae</taxon>
        <taxon>Serendipita</taxon>
    </lineage>
</organism>